<dbReference type="RefSeq" id="WP_243633490.1">
    <property type="nucleotide sequence ID" value="NZ_LN555523.1"/>
</dbReference>
<evidence type="ECO:0000313" key="5">
    <source>
        <dbReference type="Proteomes" id="UP000245622"/>
    </source>
</evidence>
<feature type="domain" description="Glycosyl transferase family 1" evidence="2">
    <location>
        <begin position="182"/>
        <end position="342"/>
    </location>
</feature>
<accession>A0A1V1I219</accession>
<dbReference type="InterPro" id="IPR001296">
    <property type="entry name" value="Glyco_trans_1"/>
</dbReference>
<gene>
    <name evidence="4" type="ORF">CRIB_1659</name>
</gene>
<dbReference type="Pfam" id="PF00534">
    <property type="entry name" value="Glycos_transf_1"/>
    <property type="match status" value="1"/>
</dbReference>
<dbReference type="Proteomes" id="UP000245622">
    <property type="component" value="Chromosome 1"/>
</dbReference>
<keyword evidence="5" id="KW-1185">Reference proteome</keyword>
<dbReference type="SUPFAM" id="SSF53756">
    <property type="entry name" value="UDP-Glycosyltransferase/glycogen phosphorylase"/>
    <property type="match status" value="1"/>
</dbReference>
<protein>
    <submittedName>
        <fullName evidence="4">Glycosyl transferase group 1</fullName>
    </submittedName>
</protein>
<dbReference type="Pfam" id="PF13439">
    <property type="entry name" value="Glyco_transf_4"/>
    <property type="match status" value="1"/>
</dbReference>
<evidence type="ECO:0000256" key="1">
    <source>
        <dbReference type="ARBA" id="ARBA00022679"/>
    </source>
</evidence>
<reference evidence="4 5" key="1">
    <citation type="submission" date="2014-04" db="EMBL/GenBank/DDBJ databases">
        <authorList>
            <person name="Hornung B.V."/>
        </authorList>
    </citation>
    <scope>NUCLEOTIDE SEQUENCE [LARGE SCALE GENOMIC DNA]</scope>
    <source>
        <strain evidence="4 5">CRIB</strain>
    </source>
</reference>
<organism evidence="4 5">
    <name type="scientific">Romboutsia ilealis</name>
    <dbReference type="NCBI Taxonomy" id="1115758"/>
    <lineage>
        <taxon>Bacteria</taxon>
        <taxon>Bacillati</taxon>
        <taxon>Bacillota</taxon>
        <taxon>Clostridia</taxon>
        <taxon>Peptostreptococcales</taxon>
        <taxon>Peptostreptococcaceae</taxon>
        <taxon>Romboutsia</taxon>
    </lineage>
</organism>
<dbReference type="Gene3D" id="3.40.50.2000">
    <property type="entry name" value="Glycogen Phosphorylase B"/>
    <property type="match status" value="2"/>
</dbReference>
<dbReference type="PANTHER" id="PTHR46401:SF2">
    <property type="entry name" value="GLYCOSYLTRANSFERASE WBBK-RELATED"/>
    <property type="match status" value="1"/>
</dbReference>
<evidence type="ECO:0000259" key="3">
    <source>
        <dbReference type="Pfam" id="PF13439"/>
    </source>
</evidence>
<dbReference type="GO" id="GO:0009103">
    <property type="term" value="P:lipopolysaccharide biosynthetic process"/>
    <property type="evidence" value="ECO:0007669"/>
    <property type="project" value="TreeGrafter"/>
</dbReference>
<keyword evidence="1 4" id="KW-0808">Transferase</keyword>
<dbReference type="CDD" id="cd03801">
    <property type="entry name" value="GT4_PimA-like"/>
    <property type="match status" value="1"/>
</dbReference>
<dbReference type="GeneID" id="82205691"/>
<name>A0A1V1I219_9FIRM</name>
<evidence type="ECO:0000313" key="4">
    <source>
        <dbReference type="EMBL" id="CED94266.1"/>
    </source>
</evidence>
<dbReference type="EMBL" id="LN555523">
    <property type="protein sequence ID" value="CED94266.1"/>
    <property type="molecule type" value="Genomic_DNA"/>
</dbReference>
<dbReference type="AlphaFoldDB" id="A0A1V1I219"/>
<evidence type="ECO:0000259" key="2">
    <source>
        <dbReference type="Pfam" id="PF00534"/>
    </source>
</evidence>
<proteinExistence type="predicted"/>
<dbReference type="PANTHER" id="PTHR46401">
    <property type="entry name" value="GLYCOSYLTRANSFERASE WBBK-RELATED"/>
    <property type="match status" value="1"/>
</dbReference>
<sequence length="368" mass="41745">MKIAMIGQKGVPSRSGGVEIHVEEIGARLAKSNNEVTVYCRKSYCDEIKENHRGINLKYIPSINTKHLDAITYTLLASLDAARSKYDVVHYHALGPSLLSFIPRMFGKKVVCTVHGLDWQREKWGKVAKKALKLGELATAKFPHKTISVSESISNYYNETYNNDTIFVPNGIDEKISIEASEIIEKYGLHKDEYILFLARLVPEKGVHYLIEAYNKLNTNKKLIIAGGSSHSDDYVNKVNEMAKENPNIIMTGFVNGNLLEELFSNAYMYVLPSEIEGLPISLLEAMSYGHCCLVSDIEQNLEVIQSYGYSFESKNSDDLYEKLKELLDNENKILDVRSKVKEYVNNKYNWDKVSEDTEKAYKALKSK</sequence>
<dbReference type="InterPro" id="IPR028098">
    <property type="entry name" value="Glyco_trans_4-like_N"/>
</dbReference>
<feature type="domain" description="Glycosyltransferase subfamily 4-like N-terminal" evidence="3">
    <location>
        <begin position="16"/>
        <end position="174"/>
    </location>
</feature>
<dbReference type="KEGG" id="ril:CRIB_1659"/>
<dbReference type="GO" id="GO:0016757">
    <property type="term" value="F:glycosyltransferase activity"/>
    <property type="evidence" value="ECO:0007669"/>
    <property type="project" value="InterPro"/>
</dbReference>